<organism evidence="3 4">
    <name type="scientific">Knipowitschia caucasica</name>
    <name type="common">Caucasian dwarf goby</name>
    <name type="synonym">Pomatoschistus caucasicus</name>
    <dbReference type="NCBI Taxonomy" id="637954"/>
    <lineage>
        <taxon>Eukaryota</taxon>
        <taxon>Metazoa</taxon>
        <taxon>Chordata</taxon>
        <taxon>Craniata</taxon>
        <taxon>Vertebrata</taxon>
        <taxon>Euteleostomi</taxon>
        <taxon>Actinopterygii</taxon>
        <taxon>Neopterygii</taxon>
        <taxon>Teleostei</taxon>
        <taxon>Neoteleostei</taxon>
        <taxon>Acanthomorphata</taxon>
        <taxon>Gobiaria</taxon>
        <taxon>Gobiiformes</taxon>
        <taxon>Gobioidei</taxon>
        <taxon>Gobiidae</taxon>
        <taxon>Gobiinae</taxon>
        <taxon>Knipowitschia</taxon>
    </lineage>
</organism>
<evidence type="ECO:0000259" key="2">
    <source>
        <dbReference type="Pfam" id="PF06008"/>
    </source>
</evidence>
<feature type="coiled-coil region" evidence="1">
    <location>
        <begin position="177"/>
        <end position="211"/>
    </location>
</feature>
<dbReference type="GO" id="GO:0045995">
    <property type="term" value="P:regulation of embryonic development"/>
    <property type="evidence" value="ECO:0007669"/>
    <property type="project" value="InterPro"/>
</dbReference>
<evidence type="ECO:0000313" key="3">
    <source>
        <dbReference type="EMBL" id="CAL1586685.1"/>
    </source>
</evidence>
<name>A0AAV2K9P3_KNICA</name>
<evidence type="ECO:0000313" key="4">
    <source>
        <dbReference type="Proteomes" id="UP001497482"/>
    </source>
</evidence>
<evidence type="ECO:0000256" key="1">
    <source>
        <dbReference type="SAM" id="Coils"/>
    </source>
</evidence>
<dbReference type="EMBL" id="OZ035839">
    <property type="protein sequence ID" value="CAL1586685.1"/>
    <property type="molecule type" value="Genomic_DNA"/>
</dbReference>
<protein>
    <recommendedName>
        <fullName evidence="2">Laminin alpha domain-containing protein</fullName>
    </recommendedName>
</protein>
<accession>A0AAV2K9P3</accession>
<gene>
    <name evidence="3" type="ORF">KC01_LOCUS16704</name>
</gene>
<dbReference type="GO" id="GO:0030334">
    <property type="term" value="P:regulation of cell migration"/>
    <property type="evidence" value="ECO:0007669"/>
    <property type="project" value="InterPro"/>
</dbReference>
<reference evidence="3 4" key="1">
    <citation type="submission" date="2024-04" db="EMBL/GenBank/DDBJ databases">
        <authorList>
            <person name="Waldvogel A.-M."/>
            <person name="Schoenle A."/>
        </authorList>
    </citation>
    <scope>NUCLEOTIDE SEQUENCE [LARGE SCALE GENOMIC DNA]</scope>
</reference>
<keyword evidence="4" id="KW-1185">Reference proteome</keyword>
<dbReference type="Proteomes" id="UP001497482">
    <property type="component" value="Chromosome 17"/>
</dbReference>
<dbReference type="AlphaFoldDB" id="A0AAV2K9P3"/>
<dbReference type="InterPro" id="IPR009254">
    <property type="entry name" value="Laminin_aI"/>
</dbReference>
<dbReference type="Pfam" id="PF06008">
    <property type="entry name" value="Laminin_I"/>
    <property type="match status" value="1"/>
</dbReference>
<proteinExistence type="predicted"/>
<dbReference type="GO" id="GO:0005102">
    <property type="term" value="F:signaling receptor binding"/>
    <property type="evidence" value="ECO:0007669"/>
    <property type="project" value="InterPro"/>
</dbReference>
<sequence>MERLYRIITEVTLSSPLPPPYNTLYRFENMTEELKHMLSPQKAPERLLQLADSNLGSLVIELDQLHSRATKVSADGEQVEDDGDRIHKRAQDLEQYIRDTLFGATELHLKALELNKTLSRKDGTPDKSLSQMKDEISSMLDEMRARRLGAQRGTADQELELAEELYQRVKRMFGVPHQATEDLKTEIKEKLSDHERKLQEAQELLNEAQGKTRTAGALVQQNHANLTALERKRDGISVVQQMTQDVLAEGENLLDEANNLSDDINKGLEELEEMQTELGPVYRDLEAKVSHLTEGLGGGRLASHVTEAQDYAKQLNESAAVLDSILAEARNLSFNATAAFKAYSNIKANVDAAEKMAKAAKQAAAEALSLL</sequence>
<keyword evidence="1" id="KW-0175">Coiled coil</keyword>
<feature type="domain" description="Laminin alpha" evidence="2">
    <location>
        <begin position="13"/>
        <end position="266"/>
    </location>
</feature>
<dbReference type="GO" id="GO:0030155">
    <property type="term" value="P:regulation of cell adhesion"/>
    <property type="evidence" value="ECO:0007669"/>
    <property type="project" value="InterPro"/>
</dbReference>